<keyword evidence="1" id="KW-0812">Transmembrane</keyword>
<dbReference type="PANTHER" id="PTHR28062:SF1">
    <property type="entry name" value="TRANSMEMBRANE PROTEIN"/>
    <property type="match status" value="1"/>
</dbReference>
<dbReference type="Proteomes" id="UP000191144">
    <property type="component" value="Chromosome B"/>
</dbReference>
<feature type="transmembrane region" description="Helical" evidence="1">
    <location>
        <begin position="184"/>
        <end position="212"/>
    </location>
</feature>
<protein>
    <submittedName>
        <fullName evidence="2">LAME_0B05930g1_1</fullName>
    </submittedName>
</protein>
<organism evidence="2 3">
    <name type="scientific">Lachancea meyersii CBS 8951</name>
    <dbReference type="NCBI Taxonomy" id="1266667"/>
    <lineage>
        <taxon>Eukaryota</taxon>
        <taxon>Fungi</taxon>
        <taxon>Dikarya</taxon>
        <taxon>Ascomycota</taxon>
        <taxon>Saccharomycotina</taxon>
        <taxon>Saccharomycetes</taxon>
        <taxon>Saccharomycetales</taxon>
        <taxon>Saccharomycetaceae</taxon>
        <taxon>Lachancea</taxon>
    </lineage>
</organism>
<dbReference type="GO" id="GO:0006813">
    <property type="term" value="P:potassium ion transport"/>
    <property type="evidence" value="ECO:0007669"/>
    <property type="project" value="TreeGrafter"/>
</dbReference>
<dbReference type="AlphaFoldDB" id="A0A1G4IVW0"/>
<accession>A0A1G4IVW0</accession>
<reference evidence="3" key="1">
    <citation type="submission" date="2016-03" db="EMBL/GenBank/DDBJ databases">
        <authorList>
            <person name="Devillers Hugo."/>
        </authorList>
    </citation>
    <scope>NUCLEOTIDE SEQUENCE [LARGE SCALE GENOMIC DNA]</scope>
</reference>
<evidence type="ECO:0000313" key="2">
    <source>
        <dbReference type="EMBL" id="SCU81182.1"/>
    </source>
</evidence>
<keyword evidence="1" id="KW-0472">Membrane</keyword>
<keyword evidence="3" id="KW-1185">Reference proteome</keyword>
<dbReference type="InterPro" id="IPR018786">
    <property type="entry name" value="Mit_KHE1"/>
</dbReference>
<keyword evidence="1" id="KW-1133">Transmembrane helix</keyword>
<evidence type="ECO:0000313" key="3">
    <source>
        <dbReference type="Proteomes" id="UP000191144"/>
    </source>
</evidence>
<dbReference type="OrthoDB" id="5562676at2759"/>
<dbReference type="GO" id="GO:0005743">
    <property type="term" value="C:mitochondrial inner membrane"/>
    <property type="evidence" value="ECO:0007669"/>
    <property type="project" value="TreeGrafter"/>
</dbReference>
<sequence length="309" mass="35618">MSTKISWRLGCRWLSHNSVSVQSSSSQQLYVKDPIKLIAIPITTHRVFVYHKHSPSILNVRSKMVKYETKLIDKVSQTWNKLEKSPRKFNRKIVASVSSLLNQTPWTEDSLNTVPSENYIMKRVKENDEERLLTFEEWFKNADKLNARPVHLYYPESVCSETQLRGQLQALWTQGLQYHKKHTWLSLLGIPLTLPLVLVPVVPNVPGFYLLYRAYRNFKAYNGAKHLKSLVENESHSLVFTDLLQYSTILQNDHAGGLAGMSNSSEGPERVLLDEKSLDRILDTLEIHEIRSSLLKALKQENLRLGTHK</sequence>
<dbReference type="Pfam" id="PF10173">
    <property type="entry name" value="Mit_KHE1"/>
    <property type="match status" value="1"/>
</dbReference>
<dbReference type="EMBL" id="LT598478">
    <property type="protein sequence ID" value="SCU81182.1"/>
    <property type="molecule type" value="Genomic_DNA"/>
</dbReference>
<dbReference type="GO" id="GO:1902600">
    <property type="term" value="P:proton transmembrane transport"/>
    <property type="evidence" value="ECO:0007669"/>
    <property type="project" value="TreeGrafter"/>
</dbReference>
<name>A0A1G4IVW0_9SACH</name>
<evidence type="ECO:0000256" key="1">
    <source>
        <dbReference type="SAM" id="Phobius"/>
    </source>
</evidence>
<proteinExistence type="predicted"/>
<dbReference type="PANTHER" id="PTHR28062">
    <property type="entry name" value="K+-H+ EXCHANGE-LIKE PROTEIN"/>
    <property type="match status" value="1"/>
</dbReference>
<gene>
    <name evidence="2" type="ORF">LAME_0B05930G</name>
</gene>